<dbReference type="CDD" id="cd03710">
    <property type="entry name" value="BipA_TypA_C"/>
    <property type="match status" value="1"/>
</dbReference>
<feature type="domain" description="Elongation factor EFG" evidence="3">
    <location>
        <begin position="299"/>
        <end position="379"/>
    </location>
</feature>
<dbReference type="InterPro" id="IPR048876">
    <property type="entry name" value="BipA_C"/>
</dbReference>
<name>A0A955L1G0_9BACT</name>
<dbReference type="PANTHER" id="PTHR42908:SF3">
    <property type="entry name" value="ELONGATION FACTOR-LIKE GTPASE 1"/>
    <property type="match status" value="1"/>
</dbReference>
<keyword evidence="1" id="KW-0547">Nucleotide-binding</keyword>
<protein>
    <submittedName>
        <fullName evidence="5">Translational GTPase TypA</fullName>
    </submittedName>
</protein>
<reference evidence="5" key="2">
    <citation type="journal article" date="2021" name="Microbiome">
        <title>Successional dynamics and alternative stable states in a saline activated sludge microbial community over 9 years.</title>
        <authorList>
            <person name="Wang Y."/>
            <person name="Ye J."/>
            <person name="Ju F."/>
            <person name="Liu L."/>
            <person name="Boyd J.A."/>
            <person name="Deng Y."/>
            <person name="Parks D.H."/>
            <person name="Jiang X."/>
            <person name="Yin X."/>
            <person name="Woodcroft B.J."/>
            <person name="Tyson G.W."/>
            <person name="Hugenholtz P."/>
            <person name="Polz M.F."/>
            <person name="Zhang T."/>
        </authorList>
    </citation>
    <scope>NUCLEOTIDE SEQUENCE</scope>
    <source>
        <strain evidence="5">HKST-UBA13</strain>
    </source>
</reference>
<dbReference type="InterPro" id="IPR000795">
    <property type="entry name" value="T_Tr_GTP-bd_dom"/>
</dbReference>
<dbReference type="Pfam" id="PF00009">
    <property type="entry name" value="GTP_EFTU"/>
    <property type="match status" value="1"/>
</dbReference>
<dbReference type="InterPro" id="IPR000640">
    <property type="entry name" value="EFG_V-like"/>
</dbReference>
<dbReference type="InterPro" id="IPR035651">
    <property type="entry name" value="BipA_V"/>
</dbReference>
<dbReference type="AlphaFoldDB" id="A0A955L1G0"/>
<sequence>PMPQTRFVLKRALELNLKPIVVINKIDKPASNIPRTLDKIQDLFLNLAINEDQLDFPVFYAIGRDGKVWADVPSDTNAEADIQPLLASIVETVPSPTGDETKPFVMQITTLDFDSHTGRYLIGKIKDGTIKRGDNVTVTIPDENDEPKIDAKGSVKKIMRKEGLSYVEIDSATPGEIIAIVGIESKAIGGTISDSNNVTTLPIIKISDPSVRIKIEANTSPFVGKDGDYVTAKQLQQRLEKEAEQNISLNIEKNDDGSFYVAGRGDLQLSILIEELRREGFELQVRRPEVIIKTIEGKKYEPLEELFIEVPEEYSGTVMNAVNSRKAELIDMQTENGQTAMTFKILTANLLGLRNSLLTETKGNLVMNNYLLEYVPLTEHEEFFRRGVLISSDNGAAAAYALNTIQERGELFIDPATQVYEGMIIGINKYEQDLEVNPTKERQKTAVRRNQAEITQIQLKGIKQLTLEFALLFLAKDEILEVTPKHLRLRKQYLKRHERDWANRTNLTDLAKQQMGIK</sequence>
<evidence type="ECO:0000259" key="3">
    <source>
        <dbReference type="Pfam" id="PF00679"/>
    </source>
</evidence>
<dbReference type="InterPro" id="IPR042116">
    <property type="entry name" value="TypA/BipA_C"/>
</dbReference>
<dbReference type="Gene3D" id="2.40.30.10">
    <property type="entry name" value="Translation factors"/>
    <property type="match status" value="1"/>
</dbReference>
<feature type="non-terminal residue" evidence="5">
    <location>
        <position position="1"/>
    </location>
</feature>
<dbReference type="GO" id="GO:0003924">
    <property type="term" value="F:GTPase activity"/>
    <property type="evidence" value="ECO:0007669"/>
    <property type="project" value="InterPro"/>
</dbReference>
<gene>
    <name evidence="5" type="ORF">KC678_00280</name>
</gene>
<feature type="domain" description="TypA/BipA C-terminal" evidence="4">
    <location>
        <begin position="386"/>
        <end position="495"/>
    </location>
</feature>
<proteinExistence type="predicted"/>
<dbReference type="Gene3D" id="2.40.50.250">
    <property type="entry name" value="bipa protein"/>
    <property type="match status" value="1"/>
</dbReference>
<dbReference type="GO" id="GO:0005829">
    <property type="term" value="C:cytosol"/>
    <property type="evidence" value="ECO:0007669"/>
    <property type="project" value="TreeGrafter"/>
</dbReference>
<dbReference type="GO" id="GO:0005525">
    <property type="term" value="F:GTP binding"/>
    <property type="evidence" value="ECO:0007669"/>
    <property type="project" value="UniProtKB-KW"/>
</dbReference>
<reference evidence="5" key="1">
    <citation type="submission" date="2020-04" db="EMBL/GenBank/DDBJ databases">
        <authorList>
            <person name="Zhang T."/>
        </authorList>
    </citation>
    <scope>NUCLEOTIDE SEQUENCE</scope>
    <source>
        <strain evidence="5">HKST-UBA13</strain>
    </source>
</reference>
<dbReference type="Gene3D" id="3.30.70.870">
    <property type="entry name" value="Elongation Factor G (Translational Gtpase), domain 3"/>
    <property type="match status" value="1"/>
</dbReference>
<dbReference type="InterPro" id="IPR027417">
    <property type="entry name" value="P-loop_NTPase"/>
</dbReference>
<dbReference type="SUPFAM" id="SSF50447">
    <property type="entry name" value="Translation proteins"/>
    <property type="match status" value="1"/>
</dbReference>
<evidence type="ECO:0000313" key="5">
    <source>
        <dbReference type="EMBL" id="MCA9380686.1"/>
    </source>
</evidence>
<dbReference type="Gene3D" id="3.30.70.240">
    <property type="match status" value="1"/>
</dbReference>
<dbReference type="PANTHER" id="PTHR42908">
    <property type="entry name" value="TRANSLATION ELONGATION FACTOR-RELATED"/>
    <property type="match status" value="1"/>
</dbReference>
<dbReference type="Pfam" id="PF21018">
    <property type="entry name" value="BipA_C"/>
    <property type="match status" value="1"/>
</dbReference>
<keyword evidence="1" id="KW-0342">GTP-binding</keyword>
<dbReference type="Proteomes" id="UP000775877">
    <property type="component" value="Unassembled WGS sequence"/>
</dbReference>
<dbReference type="SUPFAM" id="SSF52540">
    <property type="entry name" value="P-loop containing nucleoside triphosphate hydrolases"/>
    <property type="match status" value="1"/>
</dbReference>
<dbReference type="SUPFAM" id="SSF54980">
    <property type="entry name" value="EF-G C-terminal domain-like"/>
    <property type="match status" value="2"/>
</dbReference>
<dbReference type="GO" id="GO:0003746">
    <property type="term" value="F:translation elongation factor activity"/>
    <property type="evidence" value="ECO:0007669"/>
    <property type="project" value="TreeGrafter"/>
</dbReference>
<accession>A0A955L1G0</accession>
<dbReference type="InterPro" id="IPR009000">
    <property type="entry name" value="Transl_B-barrel_sf"/>
</dbReference>
<evidence type="ECO:0000256" key="1">
    <source>
        <dbReference type="ARBA" id="ARBA00023134"/>
    </source>
</evidence>
<dbReference type="InterPro" id="IPR035647">
    <property type="entry name" value="EFG_III/V"/>
</dbReference>
<comment type="caution">
    <text evidence="5">The sequence shown here is derived from an EMBL/GenBank/DDBJ whole genome shotgun (WGS) entry which is preliminary data.</text>
</comment>
<dbReference type="EMBL" id="JAGQLJ010000005">
    <property type="protein sequence ID" value="MCA9380686.1"/>
    <property type="molecule type" value="Genomic_DNA"/>
</dbReference>
<evidence type="ECO:0000259" key="4">
    <source>
        <dbReference type="Pfam" id="PF21018"/>
    </source>
</evidence>
<dbReference type="GO" id="GO:1990904">
    <property type="term" value="C:ribonucleoprotein complex"/>
    <property type="evidence" value="ECO:0007669"/>
    <property type="project" value="TreeGrafter"/>
</dbReference>
<evidence type="ECO:0000313" key="6">
    <source>
        <dbReference type="Proteomes" id="UP000775877"/>
    </source>
</evidence>
<evidence type="ECO:0000259" key="2">
    <source>
        <dbReference type="Pfam" id="PF00009"/>
    </source>
</evidence>
<feature type="domain" description="Tr-type G" evidence="2">
    <location>
        <begin position="1"/>
        <end position="94"/>
    </location>
</feature>
<organism evidence="5 6">
    <name type="scientific">Candidatus Dojkabacteria bacterium</name>
    <dbReference type="NCBI Taxonomy" id="2099670"/>
    <lineage>
        <taxon>Bacteria</taxon>
        <taxon>Candidatus Dojkabacteria</taxon>
    </lineage>
</organism>
<dbReference type="Pfam" id="PF00679">
    <property type="entry name" value="EFG_C"/>
    <property type="match status" value="1"/>
</dbReference>
<dbReference type="Gene3D" id="3.40.50.300">
    <property type="entry name" value="P-loop containing nucleotide triphosphate hydrolases"/>
    <property type="match status" value="1"/>
</dbReference>